<gene>
    <name evidence="3" type="ORF">SUNI508_11730</name>
</gene>
<dbReference type="InterPro" id="IPR011032">
    <property type="entry name" value="GroES-like_sf"/>
</dbReference>
<accession>A0ABR2UGL8</accession>
<dbReference type="InterPro" id="IPR036291">
    <property type="entry name" value="NAD(P)-bd_dom_sf"/>
</dbReference>
<reference evidence="3 4" key="1">
    <citation type="journal article" date="2024" name="J. Plant Pathol.">
        <title>Sequence and assembly of the genome of Seiridium unicorne, isolate CBS 538.82, causal agent of cypress canker disease.</title>
        <authorList>
            <person name="Scali E."/>
            <person name="Rocca G.D."/>
            <person name="Danti R."/>
            <person name="Garbelotto M."/>
            <person name="Barberini S."/>
            <person name="Baroncelli R."/>
            <person name="Emiliani G."/>
        </authorList>
    </citation>
    <scope>NUCLEOTIDE SEQUENCE [LARGE SCALE GENOMIC DNA]</scope>
    <source>
        <strain evidence="3 4">BM-138-508</strain>
    </source>
</reference>
<name>A0ABR2UGL8_9PEZI</name>
<keyword evidence="4" id="KW-1185">Reference proteome</keyword>
<evidence type="ECO:0000313" key="4">
    <source>
        <dbReference type="Proteomes" id="UP001408356"/>
    </source>
</evidence>
<dbReference type="Proteomes" id="UP001408356">
    <property type="component" value="Unassembled WGS sequence"/>
</dbReference>
<dbReference type="SUPFAM" id="SSF50129">
    <property type="entry name" value="GroES-like"/>
    <property type="match status" value="1"/>
</dbReference>
<feature type="domain" description="Alcohol dehydrogenase-like C-terminal" evidence="1">
    <location>
        <begin position="207"/>
        <end position="336"/>
    </location>
</feature>
<dbReference type="InterPro" id="IPR013149">
    <property type="entry name" value="ADH-like_C"/>
</dbReference>
<organism evidence="3 4">
    <name type="scientific">Seiridium unicorne</name>
    <dbReference type="NCBI Taxonomy" id="138068"/>
    <lineage>
        <taxon>Eukaryota</taxon>
        <taxon>Fungi</taxon>
        <taxon>Dikarya</taxon>
        <taxon>Ascomycota</taxon>
        <taxon>Pezizomycotina</taxon>
        <taxon>Sordariomycetes</taxon>
        <taxon>Xylariomycetidae</taxon>
        <taxon>Amphisphaeriales</taxon>
        <taxon>Sporocadaceae</taxon>
        <taxon>Seiridium</taxon>
    </lineage>
</organism>
<dbReference type="EMBL" id="JARVKF010000436">
    <property type="protein sequence ID" value="KAK9413649.1"/>
    <property type="molecule type" value="Genomic_DNA"/>
</dbReference>
<proteinExistence type="predicted"/>
<evidence type="ECO:0000313" key="3">
    <source>
        <dbReference type="EMBL" id="KAK9413649.1"/>
    </source>
</evidence>
<sequence>MATSMASSVPRKHRALVLKSTKDPYDMSVVPQESPHAGPGSLVARVLAAGVLTYAARVYNGRKPYTYPEPFVPGSSAICRVAETGPDTTLLKPGQLIFFDCFIAGRDDDTALILHGLSDGFTAASVGLMEREWRDSTYAEYAKLPLENCFPLDEARLTGSPTNGGLGYTVNDLLYLFTISVPFGGLRDIDIKAGDKVVIAPATGTFGSAAVVAALAMGARVIVMGRDTDTLEQLKPLSSDGRVRVVPNTGDVDADVKTLTKAGPIDAFFDISPGRAFNSPHYKSCILSLKRGGRVSLMAAHEELTLPTQTIMLNDITVKGKWMYTKKDIVVMINLAEAGFMKLGEAAGVKTVGTFPLEKFEDAFQMAADIRGPCMQVVITP</sequence>
<dbReference type="InterPro" id="IPR051397">
    <property type="entry name" value="Zn-ADH-like_protein"/>
</dbReference>
<evidence type="ECO:0000259" key="1">
    <source>
        <dbReference type="Pfam" id="PF00107"/>
    </source>
</evidence>
<dbReference type="InterPro" id="IPR013154">
    <property type="entry name" value="ADH-like_N"/>
</dbReference>
<dbReference type="Gene3D" id="3.90.180.10">
    <property type="entry name" value="Medium-chain alcohol dehydrogenases, catalytic domain"/>
    <property type="match status" value="1"/>
</dbReference>
<dbReference type="SUPFAM" id="SSF51735">
    <property type="entry name" value="NAD(P)-binding Rossmann-fold domains"/>
    <property type="match status" value="1"/>
</dbReference>
<dbReference type="PANTHER" id="PTHR43677:SF4">
    <property type="entry name" value="QUINONE OXIDOREDUCTASE-LIKE PROTEIN 2"/>
    <property type="match status" value="1"/>
</dbReference>
<feature type="domain" description="Alcohol dehydrogenase-like N-terminal" evidence="2">
    <location>
        <begin position="38"/>
        <end position="153"/>
    </location>
</feature>
<protein>
    <submittedName>
        <fullName evidence="3">Alcohol dehydrogenase</fullName>
    </submittedName>
</protein>
<dbReference type="Pfam" id="PF00107">
    <property type="entry name" value="ADH_zinc_N"/>
    <property type="match status" value="1"/>
</dbReference>
<dbReference type="PANTHER" id="PTHR43677">
    <property type="entry name" value="SHORT-CHAIN DEHYDROGENASE/REDUCTASE"/>
    <property type="match status" value="1"/>
</dbReference>
<dbReference type="Pfam" id="PF08240">
    <property type="entry name" value="ADH_N"/>
    <property type="match status" value="1"/>
</dbReference>
<dbReference type="Gene3D" id="3.40.50.720">
    <property type="entry name" value="NAD(P)-binding Rossmann-like Domain"/>
    <property type="match status" value="1"/>
</dbReference>
<dbReference type="CDD" id="cd05188">
    <property type="entry name" value="MDR"/>
    <property type="match status" value="1"/>
</dbReference>
<evidence type="ECO:0000259" key="2">
    <source>
        <dbReference type="Pfam" id="PF08240"/>
    </source>
</evidence>
<comment type="caution">
    <text evidence="3">The sequence shown here is derived from an EMBL/GenBank/DDBJ whole genome shotgun (WGS) entry which is preliminary data.</text>
</comment>